<dbReference type="SMART" id="SM00855">
    <property type="entry name" value="PGAM"/>
    <property type="match status" value="1"/>
</dbReference>
<dbReference type="Gene3D" id="3.40.50.1240">
    <property type="entry name" value="Phosphoglycerate mutase-like"/>
    <property type="match status" value="1"/>
</dbReference>
<dbReference type="PANTHER" id="PTHR46517">
    <property type="entry name" value="FRUCTOSE-2,6-BISPHOSPHATASE TIGAR"/>
    <property type="match status" value="1"/>
</dbReference>
<accession>A0A7S3ZUG4</accession>
<reference evidence="4" key="2">
    <citation type="submission" date="2021-11" db="EMBL/GenBank/DDBJ databases">
        <authorList>
            <consortium name="Genoscope - CEA"/>
            <person name="William W."/>
        </authorList>
    </citation>
    <scope>NUCLEOTIDE SEQUENCE</scope>
</reference>
<dbReference type="EMBL" id="CAKKNE010000004">
    <property type="protein sequence ID" value="CAH0373459.1"/>
    <property type="molecule type" value="Genomic_DNA"/>
</dbReference>
<dbReference type="PANTHER" id="PTHR46517:SF1">
    <property type="entry name" value="FRUCTOSE-2,6-BISPHOSPHATASE TIGAR"/>
    <property type="match status" value="1"/>
</dbReference>
<dbReference type="InterPro" id="IPR013078">
    <property type="entry name" value="His_Pase_superF_clade-1"/>
</dbReference>
<keyword evidence="1" id="KW-0378">Hydrolase</keyword>
<dbReference type="GO" id="GO:0045820">
    <property type="term" value="P:negative regulation of glycolytic process"/>
    <property type="evidence" value="ECO:0007669"/>
    <property type="project" value="TreeGrafter"/>
</dbReference>
<evidence type="ECO:0000256" key="1">
    <source>
        <dbReference type="ARBA" id="ARBA00022801"/>
    </source>
</evidence>
<dbReference type="GO" id="GO:0043456">
    <property type="term" value="P:regulation of pentose-phosphate shunt"/>
    <property type="evidence" value="ECO:0007669"/>
    <property type="project" value="TreeGrafter"/>
</dbReference>
<dbReference type="AlphaFoldDB" id="A0A7S3ZUG4"/>
<feature type="compositionally biased region" description="Basic residues" evidence="2">
    <location>
        <begin position="215"/>
        <end position="227"/>
    </location>
</feature>
<protein>
    <recommendedName>
        <fullName evidence="6">Phosphoglycerate mutase (2,3-diphosphoglycerate-dependent)</fullName>
    </recommendedName>
</protein>
<name>A0A7S3ZUG4_9STRA</name>
<evidence type="ECO:0000256" key="2">
    <source>
        <dbReference type="SAM" id="MobiDB-lite"/>
    </source>
</evidence>
<evidence type="ECO:0000313" key="3">
    <source>
        <dbReference type="EMBL" id="CAE0694374.1"/>
    </source>
</evidence>
<dbReference type="CDD" id="cd07067">
    <property type="entry name" value="HP_PGM_like"/>
    <property type="match status" value="1"/>
</dbReference>
<keyword evidence="5" id="KW-1185">Reference proteome</keyword>
<dbReference type="OrthoDB" id="78184at2759"/>
<dbReference type="InterPro" id="IPR051695">
    <property type="entry name" value="Phosphoglycerate_Mutase"/>
</dbReference>
<gene>
    <name evidence="3" type="ORF">PCAL00307_LOCUS9810</name>
    <name evidence="4" type="ORF">PECAL_4P06580</name>
</gene>
<feature type="region of interest" description="Disordered" evidence="2">
    <location>
        <begin position="210"/>
        <end position="231"/>
    </location>
</feature>
<dbReference type="Pfam" id="PF00300">
    <property type="entry name" value="His_Phos_1"/>
    <property type="match status" value="1"/>
</dbReference>
<evidence type="ECO:0000313" key="4">
    <source>
        <dbReference type="EMBL" id="CAH0373459.1"/>
    </source>
</evidence>
<dbReference type="GO" id="GO:0004331">
    <property type="term" value="F:fructose-2,6-bisphosphate 2-phosphatase activity"/>
    <property type="evidence" value="ECO:0007669"/>
    <property type="project" value="TreeGrafter"/>
</dbReference>
<evidence type="ECO:0008006" key="6">
    <source>
        <dbReference type="Google" id="ProtNLM"/>
    </source>
</evidence>
<dbReference type="EMBL" id="HBIW01011458">
    <property type="protein sequence ID" value="CAE0694374.1"/>
    <property type="molecule type" value="Transcribed_RNA"/>
</dbReference>
<evidence type="ECO:0000313" key="5">
    <source>
        <dbReference type="Proteomes" id="UP000789595"/>
    </source>
</evidence>
<proteinExistence type="predicted"/>
<feature type="region of interest" description="Disordered" evidence="2">
    <location>
        <begin position="1"/>
        <end position="39"/>
    </location>
</feature>
<organism evidence="3">
    <name type="scientific">Pelagomonas calceolata</name>
    <dbReference type="NCBI Taxonomy" id="35677"/>
    <lineage>
        <taxon>Eukaryota</taxon>
        <taxon>Sar</taxon>
        <taxon>Stramenopiles</taxon>
        <taxon>Ochrophyta</taxon>
        <taxon>Pelagophyceae</taxon>
        <taxon>Pelagomonadales</taxon>
        <taxon>Pelagomonadaceae</taxon>
        <taxon>Pelagomonas</taxon>
    </lineage>
</organism>
<reference evidence="3" key="1">
    <citation type="submission" date="2021-01" db="EMBL/GenBank/DDBJ databases">
        <authorList>
            <person name="Corre E."/>
            <person name="Pelletier E."/>
            <person name="Niang G."/>
            <person name="Scheremetjew M."/>
            <person name="Finn R."/>
            <person name="Kale V."/>
            <person name="Holt S."/>
            <person name="Cochrane G."/>
            <person name="Meng A."/>
            <person name="Brown T."/>
            <person name="Cohen L."/>
        </authorList>
    </citation>
    <scope>NUCLEOTIDE SEQUENCE</scope>
    <source>
        <strain evidence="3">CCMP1756</strain>
    </source>
</reference>
<dbReference type="SUPFAM" id="SSF53254">
    <property type="entry name" value="Phosphoglycerate mutase-like"/>
    <property type="match status" value="1"/>
</dbReference>
<sequence length="365" mass="39303">MVLPLRVPRPGSQPRPGTPRGAPALPGVGSAFRRPSPKGARRIVAEVAAARAASPTPFKPQKLRVVSPTARVASPPPIRVTPVRDIGAKVRPVGRVVSPEPINGRVAPCKTVEVWFVRHGETVANASRITQGQQPGRLTRTGALQAAALGERLQRDHDVSPFDVVLCSDLLRCRQTCHLATKGFCHEPKVARTDPLLRERAVGVYEGLAHDAPRKPRPPHVPPRKHRVEGGESWDDVNRRARKLLSRLGSTFVATKDDSRDRLRVLCVTHGGFIMEAMNAATGADGCTVPFCSNGAWNTSVWKVELTRNDKGKLCCRVVGANDASHLDSGSPRAELDLRDDAVLACAGVSADKWWAADDPVSATG</sequence>
<dbReference type="InterPro" id="IPR029033">
    <property type="entry name" value="His_PPase_superfam"/>
</dbReference>
<dbReference type="Proteomes" id="UP000789595">
    <property type="component" value="Unassembled WGS sequence"/>
</dbReference>
<dbReference type="GO" id="GO:0005829">
    <property type="term" value="C:cytosol"/>
    <property type="evidence" value="ECO:0007669"/>
    <property type="project" value="TreeGrafter"/>
</dbReference>